<evidence type="ECO:0000313" key="1">
    <source>
        <dbReference type="EMBL" id="KAF0753248.1"/>
    </source>
</evidence>
<dbReference type="Proteomes" id="UP000469452">
    <property type="component" value="Unassembled WGS sequence"/>
</dbReference>
<accession>A0A6A5ALK3</accession>
<evidence type="ECO:0000313" key="2">
    <source>
        <dbReference type="Proteomes" id="UP000469452"/>
    </source>
</evidence>
<dbReference type="EMBL" id="VJMI01011279">
    <property type="protein sequence ID" value="KAF0753248.1"/>
    <property type="molecule type" value="Genomic_DNA"/>
</dbReference>
<dbReference type="SUPFAM" id="SSF56204">
    <property type="entry name" value="Hect, E3 ligase catalytic domain"/>
    <property type="match status" value="1"/>
</dbReference>
<dbReference type="AlphaFoldDB" id="A0A6A5ALK3"/>
<sequence length="47" mass="5279">MGFRRAYTGKGHGGQKRAFKVKFLGEGVNDYGGPYRAVFEQIVDELQ</sequence>
<dbReference type="Gene3D" id="3.90.1750.10">
    <property type="entry name" value="Hect, E3 ligase catalytic domains"/>
    <property type="match status" value="1"/>
</dbReference>
<name>A0A6A5ALK3_APHAT</name>
<organism evidence="1 2">
    <name type="scientific">Aphanomyces astaci</name>
    <name type="common">Crayfish plague agent</name>
    <dbReference type="NCBI Taxonomy" id="112090"/>
    <lineage>
        <taxon>Eukaryota</taxon>
        <taxon>Sar</taxon>
        <taxon>Stramenopiles</taxon>
        <taxon>Oomycota</taxon>
        <taxon>Saprolegniomycetes</taxon>
        <taxon>Saprolegniales</taxon>
        <taxon>Verrucalvaceae</taxon>
        <taxon>Aphanomyces</taxon>
    </lineage>
</organism>
<dbReference type="InterPro" id="IPR035983">
    <property type="entry name" value="Hect_E3_ubiquitin_ligase"/>
</dbReference>
<dbReference type="GO" id="GO:0004842">
    <property type="term" value="F:ubiquitin-protein transferase activity"/>
    <property type="evidence" value="ECO:0007669"/>
    <property type="project" value="InterPro"/>
</dbReference>
<feature type="non-terminal residue" evidence="1">
    <location>
        <position position="47"/>
    </location>
</feature>
<proteinExistence type="predicted"/>
<gene>
    <name evidence="1" type="ORF">AaE_005776</name>
</gene>
<reference evidence="1 2" key="1">
    <citation type="submission" date="2019-06" db="EMBL/GenBank/DDBJ databases">
        <title>Genomics analysis of Aphanomyces spp. identifies a new class of oomycete effector associated with host adaptation.</title>
        <authorList>
            <person name="Gaulin E."/>
        </authorList>
    </citation>
    <scope>NUCLEOTIDE SEQUENCE [LARGE SCALE GENOMIC DNA]</scope>
    <source>
        <strain evidence="1 2">E</strain>
    </source>
</reference>
<evidence type="ECO:0008006" key="3">
    <source>
        <dbReference type="Google" id="ProtNLM"/>
    </source>
</evidence>
<comment type="caution">
    <text evidence="1">The sequence shown here is derived from an EMBL/GenBank/DDBJ whole genome shotgun (WGS) entry which is preliminary data.</text>
</comment>
<protein>
    <recommendedName>
        <fullName evidence="3">HECT domain-containing protein</fullName>
    </recommendedName>
</protein>